<reference evidence="2" key="1">
    <citation type="journal article" date="2014" name="Int. J. Syst. Evol. Microbiol.">
        <title>Complete genome of a new Firmicutes species belonging to the dominant human colonic microbiota ('Ruminococcus bicirculans') reveals two chromosomes and a selective capacity to utilize plant glucans.</title>
        <authorList>
            <consortium name="NISC Comparative Sequencing Program"/>
            <person name="Wegmann U."/>
            <person name="Louis P."/>
            <person name="Goesmann A."/>
            <person name="Henrissat B."/>
            <person name="Duncan S.H."/>
            <person name="Flint H.J."/>
        </authorList>
    </citation>
    <scope>NUCLEOTIDE SEQUENCE</scope>
    <source>
        <strain evidence="2">NBRC 109915</strain>
    </source>
</reference>
<dbReference type="RefSeq" id="WP_284374587.1">
    <property type="nucleotide sequence ID" value="NZ_BAABWP010000002.1"/>
</dbReference>
<evidence type="ECO:0000313" key="3">
    <source>
        <dbReference type="Proteomes" id="UP001161388"/>
    </source>
</evidence>
<organism evidence="2 3">
    <name type="scientific">Sulfitobacter pacificus</name>
    <dbReference type="NCBI Taxonomy" id="1499314"/>
    <lineage>
        <taxon>Bacteria</taxon>
        <taxon>Pseudomonadati</taxon>
        <taxon>Pseudomonadota</taxon>
        <taxon>Alphaproteobacteria</taxon>
        <taxon>Rhodobacterales</taxon>
        <taxon>Roseobacteraceae</taxon>
        <taxon>Sulfitobacter</taxon>
    </lineage>
</organism>
<comment type="similarity">
    <text evidence="1">Belongs to the ros/MucR family.</text>
</comment>
<evidence type="ECO:0000313" key="2">
    <source>
        <dbReference type="EMBL" id="GLQ28154.1"/>
    </source>
</evidence>
<dbReference type="Pfam" id="PF05443">
    <property type="entry name" value="ROS_MUCR"/>
    <property type="match status" value="1"/>
</dbReference>
<keyword evidence="3" id="KW-1185">Reference proteome</keyword>
<dbReference type="EMBL" id="BSNL01000001">
    <property type="protein sequence ID" value="GLQ28154.1"/>
    <property type="molecule type" value="Genomic_DNA"/>
</dbReference>
<name>A0ABQ5VM06_9RHOB</name>
<comment type="caution">
    <text evidence="2">The sequence shown here is derived from an EMBL/GenBank/DDBJ whole genome shotgun (WGS) entry which is preliminary data.</text>
</comment>
<proteinExistence type="inferred from homology"/>
<dbReference type="InterPro" id="IPR041920">
    <property type="entry name" value="ROS/MUCR_sf"/>
</dbReference>
<reference evidence="2" key="2">
    <citation type="submission" date="2023-01" db="EMBL/GenBank/DDBJ databases">
        <title>Draft genome sequence of Sulfitobacter pacificus strain NBRC 109915.</title>
        <authorList>
            <person name="Sun Q."/>
            <person name="Mori K."/>
        </authorList>
    </citation>
    <scope>NUCLEOTIDE SEQUENCE</scope>
    <source>
        <strain evidence="2">NBRC 109915</strain>
    </source>
</reference>
<dbReference type="Gene3D" id="1.10.10.1550">
    <property type="entry name" value="ROS/MUCR transcriptional regulator protein"/>
    <property type="match status" value="1"/>
</dbReference>
<sequence length="153" mass="16564">MEDKNAMLVSDATFSILSSFASRENATVEDVLALASKLPAVLGGREQPATALAQIVSSKPHETVRPAVAIDQSVSDDTVTCLCCGKSFTMLKRHLKAEHGLSEHEYRTMFGLDEDHLLVAPNYSIRKAEYAKRIGLGKYAREDSPSQGAAPTL</sequence>
<dbReference type="InterPro" id="IPR008807">
    <property type="entry name" value="ROS_MUCR"/>
</dbReference>
<evidence type="ECO:0000256" key="1">
    <source>
        <dbReference type="ARBA" id="ARBA00007031"/>
    </source>
</evidence>
<accession>A0ABQ5VM06</accession>
<dbReference type="Proteomes" id="UP001161388">
    <property type="component" value="Unassembled WGS sequence"/>
</dbReference>
<gene>
    <name evidence="2" type="ORF">GCM10007927_29570</name>
</gene>
<protein>
    <submittedName>
        <fullName evidence="2">MucR family transcriptional regulator</fullName>
    </submittedName>
</protein>